<name>A0A8D5FH90_9BACT</name>
<dbReference type="EMBL" id="AP024086">
    <property type="protein sequence ID" value="BCL60586.1"/>
    <property type="molecule type" value="Genomic_DNA"/>
</dbReference>
<dbReference type="AlphaFoldDB" id="A0A8D5FH90"/>
<dbReference type="NCBIfam" id="TIGR03170">
    <property type="entry name" value="flgA_cterm"/>
    <property type="match status" value="1"/>
</dbReference>
<evidence type="ECO:0000256" key="1">
    <source>
        <dbReference type="ARBA" id="ARBA00004418"/>
    </source>
</evidence>
<dbReference type="SMART" id="SM00858">
    <property type="entry name" value="SAF"/>
    <property type="match status" value="1"/>
</dbReference>
<keyword evidence="6" id="KW-1185">Reference proteome</keyword>
<dbReference type="GO" id="GO:0042597">
    <property type="term" value="C:periplasmic space"/>
    <property type="evidence" value="ECO:0007669"/>
    <property type="project" value="UniProtKB-SubCell"/>
</dbReference>
<comment type="subcellular location">
    <subcellularLocation>
        <location evidence="1">Periplasm</location>
    </subcellularLocation>
</comment>
<organism evidence="5 6">
    <name type="scientific">Desulfomarina profundi</name>
    <dbReference type="NCBI Taxonomy" id="2772557"/>
    <lineage>
        <taxon>Bacteria</taxon>
        <taxon>Pseudomonadati</taxon>
        <taxon>Thermodesulfobacteriota</taxon>
        <taxon>Desulfobulbia</taxon>
        <taxon>Desulfobulbales</taxon>
        <taxon>Desulfobulbaceae</taxon>
        <taxon>Desulfomarina</taxon>
    </lineage>
</organism>
<dbReference type="GO" id="GO:0044780">
    <property type="term" value="P:bacterial-type flagellum assembly"/>
    <property type="evidence" value="ECO:0007669"/>
    <property type="project" value="InterPro"/>
</dbReference>
<dbReference type="KEGG" id="dbk:DGMP_12790"/>
<protein>
    <recommendedName>
        <fullName evidence="4">SAF domain-containing protein</fullName>
    </recommendedName>
</protein>
<dbReference type="InterPro" id="IPR017585">
    <property type="entry name" value="SAF_FlgA"/>
</dbReference>
<dbReference type="CDD" id="cd11614">
    <property type="entry name" value="SAF_CpaB_FlgA_like"/>
    <property type="match status" value="1"/>
</dbReference>
<dbReference type="RefSeq" id="WP_228856702.1">
    <property type="nucleotide sequence ID" value="NZ_AP024086.1"/>
</dbReference>
<dbReference type="InterPro" id="IPR039246">
    <property type="entry name" value="Flagellar_FlgA"/>
</dbReference>
<gene>
    <name evidence="5" type="ORF">DGMP_12790</name>
</gene>
<reference evidence="5" key="1">
    <citation type="submission" date="2020-09" db="EMBL/GenBank/DDBJ databases">
        <title>Desulfogranum mesoprofundum gen. nov., sp. nov., a novel mesophilic, sulfate-reducing chemolithoautotroph isolated from a deep-sea hydrothermal vent chimney in the Suiyo Seamount.</title>
        <authorList>
            <person name="Hashimoto Y."/>
            <person name="Nakagawa S."/>
        </authorList>
    </citation>
    <scope>NUCLEOTIDE SEQUENCE</scope>
    <source>
        <strain evidence="5">KT2</strain>
    </source>
</reference>
<feature type="domain" description="SAF" evidence="4">
    <location>
        <begin position="191"/>
        <end position="252"/>
    </location>
</feature>
<keyword evidence="3" id="KW-0574">Periplasm</keyword>
<evidence type="ECO:0000256" key="3">
    <source>
        <dbReference type="ARBA" id="ARBA00022764"/>
    </source>
</evidence>
<evidence type="ECO:0000256" key="2">
    <source>
        <dbReference type="ARBA" id="ARBA00022729"/>
    </source>
</evidence>
<dbReference type="InterPro" id="IPR013974">
    <property type="entry name" value="SAF"/>
</dbReference>
<proteinExistence type="predicted"/>
<sequence>MFKKILLIVFIISTTVPAYGLQITFRKNATVNGRSITLGDIVDFDEDSEFSRALASQVIGQAPLPGETVSLRSLRIKNYLLTTLDLPDNTLWKGSPSVSLSRLGIYIGPTKILKIIDEYLEKNKRNLPDAEIHFNPGALPIPFTLPAGKLTYEVVPSNPRILGSSRFSIIFRVNDRVAKNMSIKGKLEALAPVVIAATRLSKGTILNRSHLTLATRDLGKFSSAGTDINKFFGKRLKRSLREGSVINTAMIEARPVIKRGQRVKIVLHHGAMFLSAVGIARNDGRQDQMIRVQNISSNKIIYCRVASAGLVEVVL</sequence>
<accession>A0A8D5FH90</accession>
<dbReference type="Pfam" id="PF13144">
    <property type="entry name" value="ChapFlgA"/>
    <property type="match status" value="1"/>
</dbReference>
<evidence type="ECO:0000259" key="4">
    <source>
        <dbReference type="SMART" id="SM00858"/>
    </source>
</evidence>
<evidence type="ECO:0000313" key="5">
    <source>
        <dbReference type="EMBL" id="BCL60586.1"/>
    </source>
</evidence>
<keyword evidence="2" id="KW-0732">Signal</keyword>
<dbReference type="PANTHER" id="PTHR36307:SF1">
    <property type="entry name" value="FLAGELLA BASAL BODY P-RING FORMATION PROTEIN FLGA"/>
    <property type="match status" value="1"/>
</dbReference>
<evidence type="ECO:0000313" key="6">
    <source>
        <dbReference type="Proteomes" id="UP000826725"/>
    </source>
</evidence>
<dbReference type="Proteomes" id="UP000826725">
    <property type="component" value="Chromosome"/>
</dbReference>
<dbReference type="PANTHER" id="PTHR36307">
    <property type="entry name" value="FLAGELLA BASAL BODY P-RING FORMATION PROTEIN FLGA"/>
    <property type="match status" value="1"/>
</dbReference>